<dbReference type="Proteomes" id="UP000028990">
    <property type="component" value="Unassembled WGS sequence"/>
</dbReference>
<keyword evidence="1" id="KW-0802">TPR repeat</keyword>
<dbReference type="PROSITE" id="PS50005">
    <property type="entry name" value="TPR"/>
    <property type="match status" value="1"/>
</dbReference>
<accession>A0A091D9K4</accession>
<dbReference type="STRING" id="885580.ENSFDAP00000020877"/>
<protein>
    <submittedName>
        <fullName evidence="3">Nuclear autoantigenic sperm protein</fullName>
    </submittedName>
</protein>
<evidence type="ECO:0000313" key="4">
    <source>
        <dbReference type="Proteomes" id="UP000028990"/>
    </source>
</evidence>
<proteinExistence type="predicted"/>
<dbReference type="EMBL" id="KN122864">
    <property type="protein sequence ID" value="KFO27717.1"/>
    <property type="molecule type" value="Genomic_DNA"/>
</dbReference>
<feature type="compositionally biased region" description="Basic and acidic residues" evidence="2">
    <location>
        <begin position="94"/>
        <end position="105"/>
    </location>
</feature>
<reference evidence="3 4" key="1">
    <citation type="submission" date="2013-11" db="EMBL/GenBank/DDBJ databases">
        <title>The Damaraland mole rat (Fukomys damarensis) genome and evolution of African mole rats.</title>
        <authorList>
            <person name="Gladyshev V.N."/>
            <person name="Fang X."/>
        </authorList>
    </citation>
    <scope>NUCLEOTIDE SEQUENCE [LARGE SCALE GENOMIC DNA]</scope>
    <source>
        <tissue evidence="3">Liver</tissue>
    </source>
</reference>
<name>A0A091D9K4_FUKDA</name>
<evidence type="ECO:0000256" key="2">
    <source>
        <dbReference type="SAM" id="MobiDB-lite"/>
    </source>
</evidence>
<feature type="region of interest" description="Disordered" evidence="2">
    <location>
        <begin position="71"/>
        <end position="186"/>
    </location>
</feature>
<feature type="repeat" description="TPR" evidence="1">
    <location>
        <begin position="44"/>
        <end position="77"/>
    </location>
</feature>
<feature type="compositionally biased region" description="Basic and acidic residues" evidence="2">
    <location>
        <begin position="112"/>
        <end position="135"/>
    </location>
</feature>
<sequence length="186" mass="20018">MMATEPIATAAIAMELVSTNKIEDAPAPSTSSDKVESLDVDNETKKLLGLGKKYLVIGDIPAAVDAFQEAASLSQKEQQDQKDWMKLRSLPGKPEQKAPGTEEGKSIFGTDIQKEECREKGQEDLSIKEKPKEDSIVTLEKQGTAAEVEAEPVDLTVKPVDVGGDEPEGQVVASENEQEKACTSNC</sequence>
<keyword evidence="4" id="KW-1185">Reference proteome</keyword>
<gene>
    <name evidence="3" type="ORF">H920_10836</name>
</gene>
<feature type="compositionally biased region" description="Basic and acidic residues" evidence="2">
    <location>
        <begin position="77"/>
        <end position="86"/>
    </location>
</feature>
<evidence type="ECO:0000256" key="1">
    <source>
        <dbReference type="PROSITE-ProRule" id="PRU00339"/>
    </source>
</evidence>
<organism evidence="3 4">
    <name type="scientific">Fukomys damarensis</name>
    <name type="common">Damaraland mole rat</name>
    <name type="synonym">Cryptomys damarensis</name>
    <dbReference type="NCBI Taxonomy" id="885580"/>
    <lineage>
        <taxon>Eukaryota</taxon>
        <taxon>Metazoa</taxon>
        <taxon>Chordata</taxon>
        <taxon>Craniata</taxon>
        <taxon>Vertebrata</taxon>
        <taxon>Euteleostomi</taxon>
        <taxon>Mammalia</taxon>
        <taxon>Eutheria</taxon>
        <taxon>Euarchontoglires</taxon>
        <taxon>Glires</taxon>
        <taxon>Rodentia</taxon>
        <taxon>Hystricomorpha</taxon>
        <taxon>Bathyergidae</taxon>
        <taxon>Fukomys</taxon>
    </lineage>
</organism>
<dbReference type="AlphaFoldDB" id="A0A091D9K4"/>
<evidence type="ECO:0000313" key="3">
    <source>
        <dbReference type="EMBL" id="KFO27717.1"/>
    </source>
</evidence>
<dbReference type="InterPro" id="IPR019734">
    <property type="entry name" value="TPR_rpt"/>
</dbReference>